<keyword evidence="1" id="KW-0812">Transmembrane</keyword>
<keyword evidence="5" id="KW-1185">Reference proteome</keyword>
<comment type="caution">
    <text evidence="4">The sequence shown here is derived from an EMBL/GenBank/DDBJ whole genome shotgun (WGS) entry which is preliminary data.</text>
</comment>
<dbReference type="Gene3D" id="3.40.50.1110">
    <property type="entry name" value="SGNH hydrolase"/>
    <property type="match status" value="1"/>
</dbReference>
<organism evidence="4 5">
    <name type="scientific">Metabacillus rhizolycopersici</name>
    <dbReference type="NCBI Taxonomy" id="2875709"/>
    <lineage>
        <taxon>Bacteria</taxon>
        <taxon>Bacillati</taxon>
        <taxon>Bacillota</taxon>
        <taxon>Bacilli</taxon>
        <taxon>Bacillales</taxon>
        <taxon>Bacillaceae</taxon>
        <taxon>Metabacillus</taxon>
    </lineage>
</organism>
<keyword evidence="1" id="KW-1133">Transmembrane helix</keyword>
<dbReference type="SUPFAM" id="SSF52266">
    <property type="entry name" value="SGNH hydrolase"/>
    <property type="match status" value="1"/>
</dbReference>
<dbReference type="PANTHER" id="PTHR30383">
    <property type="entry name" value="THIOESTERASE 1/PROTEASE 1/LYSOPHOSPHOLIPASE L1"/>
    <property type="match status" value="1"/>
</dbReference>
<keyword evidence="1" id="KW-0472">Membrane</keyword>
<dbReference type="RefSeq" id="WP_224141035.1">
    <property type="nucleotide sequence ID" value="NZ_JAIQUM010000060.1"/>
</dbReference>
<dbReference type="InterPro" id="IPR036514">
    <property type="entry name" value="SGNH_hydro_sf"/>
</dbReference>
<dbReference type="InterPro" id="IPR013830">
    <property type="entry name" value="SGNH_hydro"/>
</dbReference>
<evidence type="ECO:0000256" key="1">
    <source>
        <dbReference type="SAM" id="Phobius"/>
    </source>
</evidence>
<proteinExistence type="predicted"/>
<feature type="transmembrane region" description="Helical" evidence="1">
    <location>
        <begin position="283"/>
        <end position="303"/>
    </location>
</feature>
<feature type="domain" description="SGNH hydrolase-type esterase" evidence="3">
    <location>
        <begin position="38"/>
        <end position="236"/>
    </location>
</feature>
<reference evidence="4" key="1">
    <citation type="submission" date="2024-05" db="EMBL/GenBank/DDBJ databases">
        <title>Metabacillus sp. nov., isolated from the rhizosphere soil of tomato plants.</title>
        <authorList>
            <person name="Ma R."/>
        </authorList>
    </citation>
    <scope>NUCLEOTIDE SEQUENCE</scope>
    <source>
        <strain evidence="4">DBTR6</strain>
    </source>
</reference>
<evidence type="ECO:0000313" key="4">
    <source>
        <dbReference type="EMBL" id="MBZ5752587.1"/>
    </source>
</evidence>
<gene>
    <name evidence="4" type="ORF">K9V48_20655</name>
</gene>
<protein>
    <submittedName>
        <fullName evidence="4">GDSL-type esterase/lipase family protein</fullName>
    </submittedName>
</protein>
<feature type="chain" id="PRO_5045914935" evidence="2">
    <location>
        <begin position="28"/>
        <end position="316"/>
    </location>
</feature>
<evidence type="ECO:0000313" key="5">
    <source>
        <dbReference type="Proteomes" id="UP001165287"/>
    </source>
</evidence>
<evidence type="ECO:0000259" key="3">
    <source>
        <dbReference type="Pfam" id="PF13472"/>
    </source>
</evidence>
<dbReference type="InterPro" id="IPR051532">
    <property type="entry name" value="Ester_Hydrolysis_Enzymes"/>
</dbReference>
<keyword evidence="2" id="KW-0732">Signal</keyword>
<dbReference type="Proteomes" id="UP001165287">
    <property type="component" value="Unassembled WGS sequence"/>
</dbReference>
<accession>A0ABS7UW95</accession>
<sequence>MNRFKELPFLLAIILLLSMILSPFASADEPEKLNVVSLGDSITYGYGLSEPSKAYPHLIGNGSNHVTNISYPGWTSTDLLTDLKANQAAAAKLQEADVITLNIGANDLMQAIGIGEIIASQQPFVPTEEHLAKIDLASNQLAVNLQEMITIIRANSAAPILLYSIYNPFGPSQDPFAASLHMLGEQVTTNVNTLVIGPLSSVTGAIYLDTNSTFNDNQLTYIIPGDIHPTLAGHKALAKLATNAWIAVQPPKEEITIEEAMKEDPEEVEPPAENKPSNIATSMFSFLTVGFCLIGAGAGVFIIQRIRKLKSEKTHF</sequence>
<dbReference type="Pfam" id="PF13472">
    <property type="entry name" value="Lipase_GDSL_2"/>
    <property type="match status" value="1"/>
</dbReference>
<dbReference type="PANTHER" id="PTHR30383:SF5">
    <property type="entry name" value="SGNH HYDROLASE-TYPE ESTERASE DOMAIN-CONTAINING PROTEIN"/>
    <property type="match status" value="1"/>
</dbReference>
<feature type="signal peptide" evidence="2">
    <location>
        <begin position="1"/>
        <end position="27"/>
    </location>
</feature>
<evidence type="ECO:0000256" key="2">
    <source>
        <dbReference type="SAM" id="SignalP"/>
    </source>
</evidence>
<dbReference type="EMBL" id="JAIQUM010000060">
    <property type="protein sequence ID" value="MBZ5752587.1"/>
    <property type="molecule type" value="Genomic_DNA"/>
</dbReference>
<name>A0ABS7UW95_9BACI</name>